<feature type="transmembrane region" description="Helical" evidence="7">
    <location>
        <begin position="379"/>
        <end position="400"/>
    </location>
</feature>
<reference evidence="9 10" key="1">
    <citation type="submission" date="2018-06" db="EMBL/GenBank/DDBJ databases">
        <title>Genomic Encyclopedia of Type Strains, Phase IV (KMG-IV): sequencing the most valuable type-strain genomes for metagenomic binning, comparative biology and taxonomic classification.</title>
        <authorList>
            <person name="Goeker M."/>
        </authorList>
    </citation>
    <scope>NUCLEOTIDE SEQUENCE [LARGE SCALE GENOMIC DNA]</scope>
    <source>
        <strain evidence="9 10">DSM 18048</strain>
    </source>
</reference>
<feature type="transmembrane region" description="Helical" evidence="7">
    <location>
        <begin position="17"/>
        <end position="43"/>
    </location>
</feature>
<dbReference type="Proteomes" id="UP000248326">
    <property type="component" value="Unassembled WGS sequence"/>
</dbReference>
<evidence type="ECO:0000256" key="5">
    <source>
        <dbReference type="ARBA" id="ARBA00022989"/>
    </source>
</evidence>
<evidence type="ECO:0000313" key="10">
    <source>
        <dbReference type="Proteomes" id="UP000248326"/>
    </source>
</evidence>
<dbReference type="PRINTS" id="PR01035">
    <property type="entry name" value="TCRTETA"/>
</dbReference>
<evidence type="ECO:0000256" key="1">
    <source>
        <dbReference type="ARBA" id="ARBA00004141"/>
    </source>
</evidence>
<evidence type="ECO:0000256" key="7">
    <source>
        <dbReference type="SAM" id="Phobius"/>
    </source>
</evidence>
<comment type="similarity">
    <text evidence="2">Belongs to the major facilitator superfamily. TCR/Tet family.</text>
</comment>
<feature type="transmembrane region" description="Helical" evidence="7">
    <location>
        <begin position="262"/>
        <end position="283"/>
    </location>
</feature>
<dbReference type="RefSeq" id="WP_110886750.1">
    <property type="nucleotide sequence ID" value="NZ_QJSX01000007.1"/>
</dbReference>
<dbReference type="PROSITE" id="PS00216">
    <property type="entry name" value="SUGAR_TRANSPORT_1"/>
    <property type="match status" value="1"/>
</dbReference>
<evidence type="ECO:0000256" key="4">
    <source>
        <dbReference type="ARBA" id="ARBA00022692"/>
    </source>
</evidence>
<dbReference type="Pfam" id="PF07690">
    <property type="entry name" value="MFS_1"/>
    <property type="match status" value="1"/>
</dbReference>
<comment type="caution">
    <text evidence="9">The sequence shown here is derived from an EMBL/GenBank/DDBJ whole genome shotgun (WGS) entry which is preliminary data.</text>
</comment>
<keyword evidence="3" id="KW-0813">Transport</keyword>
<keyword evidence="10" id="KW-1185">Reference proteome</keyword>
<keyword evidence="6 7" id="KW-0472">Membrane</keyword>
<dbReference type="Gene3D" id="1.20.1250.20">
    <property type="entry name" value="MFS general substrate transporter like domains"/>
    <property type="match status" value="1"/>
</dbReference>
<feature type="transmembrane region" description="Helical" evidence="7">
    <location>
        <begin position="147"/>
        <end position="168"/>
    </location>
</feature>
<dbReference type="InterPro" id="IPR036259">
    <property type="entry name" value="MFS_trans_sf"/>
</dbReference>
<evidence type="ECO:0000313" key="9">
    <source>
        <dbReference type="EMBL" id="PYE53844.1"/>
    </source>
</evidence>
<gene>
    <name evidence="9" type="ORF">DES52_107102</name>
</gene>
<protein>
    <submittedName>
        <fullName evidence="9">DHA1 family tetracycline resistance protein-like MFS transporter</fullName>
    </submittedName>
</protein>
<name>A0A318S580_9DEIO</name>
<organism evidence="9 10">
    <name type="scientific">Deinococcus yavapaiensis KR-236</name>
    <dbReference type="NCBI Taxonomy" id="694435"/>
    <lineage>
        <taxon>Bacteria</taxon>
        <taxon>Thermotogati</taxon>
        <taxon>Deinococcota</taxon>
        <taxon>Deinococci</taxon>
        <taxon>Deinococcales</taxon>
        <taxon>Deinococcaceae</taxon>
        <taxon>Deinococcus</taxon>
    </lineage>
</organism>
<feature type="domain" description="Major facilitator superfamily (MFS) profile" evidence="8">
    <location>
        <begin position="16"/>
        <end position="405"/>
    </location>
</feature>
<proteinExistence type="inferred from homology"/>
<feature type="transmembrane region" description="Helical" evidence="7">
    <location>
        <begin position="228"/>
        <end position="250"/>
    </location>
</feature>
<dbReference type="SUPFAM" id="SSF103473">
    <property type="entry name" value="MFS general substrate transporter"/>
    <property type="match status" value="1"/>
</dbReference>
<dbReference type="EMBL" id="QJSX01000007">
    <property type="protein sequence ID" value="PYE53844.1"/>
    <property type="molecule type" value="Genomic_DNA"/>
</dbReference>
<dbReference type="OrthoDB" id="9793283at2"/>
<accession>A0A318S580</accession>
<feature type="transmembrane region" description="Helical" evidence="7">
    <location>
        <begin position="295"/>
        <end position="328"/>
    </location>
</feature>
<evidence type="ECO:0000256" key="6">
    <source>
        <dbReference type="ARBA" id="ARBA00023136"/>
    </source>
</evidence>
<keyword evidence="4 7" id="KW-0812">Transmembrane</keyword>
<feature type="transmembrane region" description="Helical" evidence="7">
    <location>
        <begin position="86"/>
        <end position="112"/>
    </location>
</feature>
<evidence type="ECO:0000256" key="3">
    <source>
        <dbReference type="ARBA" id="ARBA00022448"/>
    </source>
</evidence>
<keyword evidence="5 7" id="KW-1133">Transmembrane helix</keyword>
<dbReference type="PANTHER" id="PTHR23504">
    <property type="entry name" value="MAJOR FACILITATOR SUPERFAMILY DOMAIN-CONTAINING PROTEIN 10"/>
    <property type="match status" value="1"/>
</dbReference>
<dbReference type="PANTHER" id="PTHR23504:SF15">
    <property type="entry name" value="MAJOR FACILITATOR SUPERFAMILY (MFS) PROFILE DOMAIN-CONTAINING PROTEIN"/>
    <property type="match status" value="1"/>
</dbReference>
<dbReference type="AlphaFoldDB" id="A0A318S580"/>
<dbReference type="GO" id="GO:0016020">
    <property type="term" value="C:membrane"/>
    <property type="evidence" value="ECO:0007669"/>
    <property type="project" value="UniProtKB-SubCell"/>
</dbReference>
<sequence length="415" mass="42892">MTETSSFDPATGKRPPIVFLLATAFLFSMGLSLAIPVLPFVVAKYVPDLHLQANVVGWLAAFYALLTFFSSPLLGALSDAYGRRPVLIISLLGSAIGYVIFGLGGSLFMLFLGRGIDGSTAGGLSALFGYVADTTPEEARGKVFGQIGATVGAGFIVGPALGGLLSHLGLSAPFYAAAFVSVLNLLWGYFILPESLPVERRTRQFDAAHLNPLAPLRGALELPVVRRLLTVSVLFILPFSLMQVVLTLMARDSLDWGPSRVSVVFTAVGVCDIVAQGLLLPILLKRFGDRRVSQLGLSAGVIGMLLLALVPLTGQAALLYVGVILFAAGEGVFNATLASLLSAAAPEDAQGRVQGGAQGVQSLAQVAGPLLSGTLYARLGGGPTFAAGAAVVALALAVLTGSRLSASKVRAEAVD</sequence>
<dbReference type="InterPro" id="IPR011701">
    <property type="entry name" value="MFS"/>
</dbReference>
<dbReference type="InterPro" id="IPR020846">
    <property type="entry name" value="MFS_dom"/>
</dbReference>
<evidence type="ECO:0000256" key="2">
    <source>
        <dbReference type="ARBA" id="ARBA00007520"/>
    </source>
</evidence>
<feature type="transmembrane region" description="Helical" evidence="7">
    <location>
        <begin position="174"/>
        <end position="192"/>
    </location>
</feature>
<dbReference type="PROSITE" id="PS50850">
    <property type="entry name" value="MFS"/>
    <property type="match status" value="1"/>
</dbReference>
<dbReference type="GO" id="GO:0022857">
    <property type="term" value="F:transmembrane transporter activity"/>
    <property type="evidence" value="ECO:0007669"/>
    <property type="project" value="InterPro"/>
</dbReference>
<feature type="transmembrane region" description="Helical" evidence="7">
    <location>
        <begin position="55"/>
        <end position="74"/>
    </location>
</feature>
<dbReference type="InterPro" id="IPR005829">
    <property type="entry name" value="Sugar_transporter_CS"/>
</dbReference>
<evidence type="ECO:0000259" key="8">
    <source>
        <dbReference type="PROSITE" id="PS50850"/>
    </source>
</evidence>
<comment type="subcellular location">
    <subcellularLocation>
        <location evidence="1">Membrane</location>
        <topology evidence="1">Multi-pass membrane protein</topology>
    </subcellularLocation>
</comment>
<dbReference type="InterPro" id="IPR001958">
    <property type="entry name" value="Tet-R_TetA/multi-R_MdtG-like"/>
</dbReference>